<organism evidence="1 2">
    <name type="scientific">Metabacillus fastidiosus</name>
    <dbReference type="NCBI Taxonomy" id="1458"/>
    <lineage>
        <taxon>Bacteria</taxon>
        <taxon>Bacillati</taxon>
        <taxon>Bacillota</taxon>
        <taxon>Bacilli</taxon>
        <taxon>Bacillales</taxon>
        <taxon>Bacillaceae</taxon>
        <taxon>Metabacillus</taxon>
    </lineage>
</organism>
<evidence type="ECO:0000313" key="1">
    <source>
        <dbReference type="EMBL" id="MED4402298.1"/>
    </source>
</evidence>
<keyword evidence="2" id="KW-1185">Reference proteome</keyword>
<comment type="caution">
    <text evidence="1">The sequence shown here is derived from an EMBL/GenBank/DDBJ whole genome shotgun (WGS) entry which is preliminary data.</text>
</comment>
<dbReference type="GeneID" id="301143624"/>
<protein>
    <submittedName>
        <fullName evidence="1">Uncharacterized protein</fullName>
    </submittedName>
</protein>
<proteinExistence type="predicted"/>
<dbReference type="RefSeq" id="WP_268874818.1">
    <property type="nucleotide sequence ID" value="NZ_JARTFQ010000005.1"/>
</dbReference>
<dbReference type="Proteomes" id="UP001342826">
    <property type="component" value="Unassembled WGS sequence"/>
</dbReference>
<sequence>MNPNKEKAEIIEGTDRYVQLNKEDSASLFEIFTREELSPLNQ</sequence>
<dbReference type="EMBL" id="JARTFS010000011">
    <property type="protein sequence ID" value="MED4402298.1"/>
    <property type="molecule type" value="Genomic_DNA"/>
</dbReference>
<accession>A0ABU6NZZ2</accession>
<reference evidence="1 2" key="1">
    <citation type="submission" date="2023-03" db="EMBL/GenBank/DDBJ databases">
        <title>Bacillus Genome Sequencing.</title>
        <authorList>
            <person name="Dunlap C."/>
        </authorList>
    </citation>
    <scope>NUCLEOTIDE SEQUENCE [LARGE SCALE GENOMIC DNA]</scope>
    <source>
        <strain evidence="1 2">NRS-1717</strain>
    </source>
</reference>
<name>A0ABU6NZZ2_9BACI</name>
<gene>
    <name evidence="1" type="ORF">P9271_13320</name>
</gene>
<evidence type="ECO:0000313" key="2">
    <source>
        <dbReference type="Proteomes" id="UP001342826"/>
    </source>
</evidence>